<dbReference type="AlphaFoldDB" id="N4WSR4"/>
<organism evidence="11 12">
    <name type="scientific">Gracilibacillus halophilus YIM-C55.5</name>
    <dbReference type="NCBI Taxonomy" id="1308866"/>
    <lineage>
        <taxon>Bacteria</taxon>
        <taxon>Bacillati</taxon>
        <taxon>Bacillota</taxon>
        <taxon>Bacilli</taxon>
        <taxon>Bacillales</taxon>
        <taxon>Bacillaceae</taxon>
        <taxon>Gracilibacillus</taxon>
    </lineage>
</organism>
<name>N4WSR4_9BACI</name>
<dbReference type="InterPro" id="IPR011245">
    <property type="entry name" value="Butyrate_kin"/>
</dbReference>
<comment type="caution">
    <text evidence="11">The sequence shown here is derived from an EMBL/GenBank/DDBJ whole genome shotgun (WGS) entry which is preliminary data.</text>
</comment>
<dbReference type="PANTHER" id="PTHR21060">
    <property type="entry name" value="ACETATE KINASE"/>
    <property type="match status" value="1"/>
</dbReference>
<dbReference type="HAMAP" id="MF_00542">
    <property type="entry name" value="Butyrate_kinase"/>
    <property type="match status" value="1"/>
</dbReference>
<dbReference type="GO" id="GO:0006083">
    <property type="term" value="P:acetate metabolic process"/>
    <property type="evidence" value="ECO:0007669"/>
    <property type="project" value="TreeGrafter"/>
</dbReference>
<dbReference type="OrthoDB" id="9771859at2"/>
<evidence type="ECO:0000256" key="2">
    <source>
        <dbReference type="ARBA" id="ARBA00008748"/>
    </source>
</evidence>
<evidence type="ECO:0000256" key="1">
    <source>
        <dbReference type="ARBA" id="ARBA00004496"/>
    </source>
</evidence>
<dbReference type="PRINTS" id="PR00471">
    <property type="entry name" value="ACETATEKNASE"/>
</dbReference>
<dbReference type="Gene3D" id="3.30.420.40">
    <property type="match status" value="2"/>
</dbReference>
<dbReference type="SUPFAM" id="SSF53067">
    <property type="entry name" value="Actin-like ATPase domain"/>
    <property type="match status" value="2"/>
</dbReference>
<dbReference type="EC" id="2.7.2.7" evidence="9"/>
<dbReference type="eggNOG" id="COG3426">
    <property type="taxonomic scope" value="Bacteria"/>
</dbReference>
<dbReference type="Proteomes" id="UP000012283">
    <property type="component" value="Unassembled WGS sequence"/>
</dbReference>
<keyword evidence="4 9" id="KW-0808">Transferase</keyword>
<dbReference type="CDD" id="cd24011">
    <property type="entry name" value="ASKHA_NBD_BK"/>
    <property type="match status" value="1"/>
</dbReference>
<keyword evidence="12" id="KW-1185">Reference proteome</keyword>
<protein>
    <recommendedName>
        <fullName evidence="9">Probable butyrate kinase</fullName>
        <shortName evidence="9">BK</shortName>
        <ecNumber evidence="9">2.7.2.7</ecNumber>
    </recommendedName>
    <alternativeName>
        <fullName evidence="9">Branched-chain carboxylic acid kinase</fullName>
    </alternativeName>
</protein>
<evidence type="ECO:0000256" key="3">
    <source>
        <dbReference type="ARBA" id="ARBA00022490"/>
    </source>
</evidence>
<dbReference type="InterPro" id="IPR000890">
    <property type="entry name" value="Aliphatic_acid_kin_short-chain"/>
</dbReference>
<dbReference type="RefSeq" id="WP_003466328.1">
    <property type="nucleotide sequence ID" value="NZ_APML01000019.1"/>
</dbReference>
<evidence type="ECO:0000313" key="11">
    <source>
        <dbReference type="EMBL" id="ENH97415.1"/>
    </source>
</evidence>
<keyword evidence="6 9" id="KW-0418">Kinase</keyword>
<dbReference type="NCBIfam" id="NF002834">
    <property type="entry name" value="PRK03011.1-5"/>
    <property type="match status" value="1"/>
</dbReference>
<gene>
    <name evidence="9" type="primary">buk</name>
    <name evidence="11" type="ORF">J416_05363</name>
</gene>
<comment type="catalytic activity">
    <reaction evidence="8 9">
        <text>butanoate + ATP = butanoyl phosphate + ADP</text>
        <dbReference type="Rhea" id="RHEA:13585"/>
        <dbReference type="ChEBI" id="CHEBI:17968"/>
        <dbReference type="ChEBI" id="CHEBI:30616"/>
        <dbReference type="ChEBI" id="CHEBI:58079"/>
        <dbReference type="ChEBI" id="CHEBI:456216"/>
        <dbReference type="EC" id="2.7.2.7"/>
    </reaction>
</comment>
<evidence type="ECO:0000256" key="7">
    <source>
        <dbReference type="ARBA" id="ARBA00022840"/>
    </source>
</evidence>
<dbReference type="PROSITE" id="PS01076">
    <property type="entry name" value="ACETATE_KINASE_2"/>
    <property type="match status" value="1"/>
</dbReference>
<dbReference type="STRING" id="1308866.J416_05363"/>
<dbReference type="PANTHER" id="PTHR21060:SF3">
    <property type="entry name" value="BUTYRATE KINASE 2-RELATED"/>
    <property type="match status" value="1"/>
</dbReference>
<evidence type="ECO:0000256" key="10">
    <source>
        <dbReference type="RuleBase" id="RU003835"/>
    </source>
</evidence>
<dbReference type="GO" id="GO:0008776">
    <property type="term" value="F:acetate kinase activity"/>
    <property type="evidence" value="ECO:0007669"/>
    <property type="project" value="TreeGrafter"/>
</dbReference>
<keyword evidence="7 9" id="KW-0067">ATP-binding</keyword>
<dbReference type="InterPro" id="IPR023865">
    <property type="entry name" value="Aliphatic_acid_kinase_CS"/>
</dbReference>
<dbReference type="Pfam" id="PF00871">
    <property type="entry name" value="Acetate_kinase"/>
    <property type="match status" value="1"/>
</dbReference>
<comment type="similarity">
    <text evidence="2 9 10">Belongs to the acetokinase family.</text>
</comment>
<evidence type="ECO:0000256" key="6">
    <source>
        <dbReference type="ARBA" id="ARBA00022777"/>
    </source>
</evidence>
<dbReference type="PATRIC" id="fig|1308866.3.peg.1084"/>
<evidence type="ECO:0000313" key="12">
    <source>
        <dbReference type="Proteomes" id="UP000012283"/>
    </source>
</evidence>
<keyword evidence="3 9" id="KW-0963">Cytoplasm</keyword>
<dbReference type="GO" id="GO:0047761">
    <property type="term" value="F:butyrate kinase activity"/>
    <property type="evidence" value="ECO:0007669"/>
    <property type="project" value="UniProtKB-UniRule"/>
</dbReference>
<evidence type="ECO:0000256" key="5">
    <source>
        <dbReference type="ARBA" id="ARBA00022741"/>
    </source>
</evidence>
<dbReference type="GO" id="GO:0005524">
    <property type="term" value="F:ATP binding"/>
    <property type="evidence" value="ECO:0007669"/>
    <property type="project" value="UniProtKB-KW"/>
</dbReference>
<sequence>MYRILVVNPLVYSTKVAIFENEQNLFETEVPFQMRKEYHFIQDQLTERKQDVIQSVEEIGLDLSKIDAVCGRGGLLKPISGGTYVVNSKMIQDLRSANYGEHVSNLGALIAHEIAQQLNVSAYIVDPVVVDELADLARKTGLPSIERKSIFHALNQKSMARQVANDLGGDYHEMNFIVAHLGGGVTVGAHRYGRVVDVNNGFDGEGPFSLERAGSLPNHGLVDLMDEYGNDKQKVLEKVIYQSGIQAYLGTNRVKDVIEQLEINRDDTAPVIELLAYQVAKEIGKLSPVLYGNVQAIVLTGNLSYIPLLTELISHRVSWIADVYEYPGENVLMALAQGTLRVLRNQEKPKKYDE</sequence>
<evidence type="ECO:0000256" key="8">
    <source>
        <dbReference type="ARBA" id="ARBA00048596"/>
    </source>
</evidence>
<accession>N4WSR4</accession>
<dbReference type="NCBIfam" id="TIGR02707">
    <property type="entry name" value="butyr_kinase"/>
    <property type="match status" value="1"/>
</dbReference>
<dbReference type="EMBL" id="APML01000019">
    <property type="protein sequence ID" value="ENH97415.1"/>
    <property type="molecule type" value="Genomic_DNA"/>
</dbReference>
<dbReference type="PIRSF" id="PIRSF036458">
    <property type="entry name" value="Butyrate_kin"/>
    <property type="match status" value="1"/>
</dbReference>
<evidence type="ECO:0000256" key="9">
    <source>
        <dbReference type="HAMAP-Rule" id="MF_00542"/>
    </source>
</evidence>
<keyword evidence="5 9" id="KW-0547">Nucleotide-binding</keyword>
<proteinExistence type="inferred from homology"/>
<comment type="subcellular location">
    <subcellularLocation>
        <location evidence="1 9">Cytoplasm</location>
    </subcellularLocation>
</comment>
<evidence type="ECO:0000256" key="4">
    <source>
        <dbReference type="ARBA" id="ARBA00022679"/>
    </source>
</evidence>
<dbReference type="GO" id="GO:0005737">
    <property type="term" value="C:cytoplasm"/>
    <property type="evidence" value="ECO:0007669"/>
    <property type="project" value="UniProtKB-SubCell"/>
</dbReference>
<reference evidence="11 12" key="1">
    <citation type="submission" date="2013-03" db="EMBL/GenBank/DDBJ databases">
        <title>Draft genome sequence of Gracibacillus halophilus YIM-C55.5, a moderately halophilic and thermophilic organism from the Xiaochaidamu salt lake.</title>
        <authorList>
            <person name="Sugumar T."/>
            <person name="Polireddy D.R."/>
            <person name="Antony A."/>
            <person name="Madhava Y.R."/>
            <person name="Sivakumar N."/>
        </authorList>
    </citation>
    <scope>NUCLEOTIDE SEQUENCE [LARGE SCALE GENOMIC DNA]</scope>
    <source>
        <strain evidence="11 12">YIM-C55.5</strain>
    </source>
</reference>
<dbReference type="InterPro" id="IPR043129">
    <property type="entry name" value="ATPase_NBD"/>
</dbReference>